<proteinExistence type="predicted"/>
<accession>A0ABW2SIK9</accession>
<name>A0ABW2SIK9_9ACTO</name>
<feature type="transmembrane region" description="Helical" evidence="2">
    <location>
        <begin position="20"/>
        <end position="41"/>
    </location>
</feature>
<keyword evidence="2" id="KW-0812">Transmembrane</keyword>
<evidence type="ECO:0000256" key="1">
    <source>
        <dbReference type="SAM" id="MobiDB-lite"/>
    </source>
</evidence>
<feature type="region of interest" description="Disordered" evidence="1">
    <location>
        <begin position="138"/>
        <end position="159"/>
    </location>
</feature>
<dbReference type="EMBL" id="JBHTEF010000001">
    <property type="protein sequence ID" value="MFC7579679.1"/>
    <property type="molecule type" value="Genomic_DNA"/>
</dbReference>
<evidence type="ECO:0000313" key="3">
    <source>
        <dbReference type="EMBL" id="MFC7579679.1"/>
    </source>
</evidence>
<organism evidence="3 4">
    <name type="scientific">Schaalia naturae</name>
    <dbReference type="NCBI Taxonomy" id="635203"/>
    <lineage>
        <taxon>Bacteria</taxon>
        <taxon>Bacillati</taxon>
        <taxon>Actinomycetota</taxon>
        <taxon>Actinomycetes</taxon>
        <taxon>Actinomycetales</taxon>
        <taxon>Actinomycetaceae</taxon>
        <taxon>Schaalia</taxon>
    </lineage>
</organism>
<keyword evidence="4" id="KW-1185">Reference proteome</keyword>
<evidence type="ECO:0000313" key="4">
    <source>
        <dbReference type="Proteomes" id="UP001596527"/>
    </source>
</evidence>
<keyword evidence="2" id="KW-0472">Membrane</keyword>
<dbReference type="Proteomes" id="UP001596527">
    <property type="component" value="Unassembled WGS sequence"/>
</dbReference>
<reference evidence="4" key="1">
    <citation type="journal article" date="2019" name="Int. J. Syst. Evol. Microbiol.">
        <title>The Global Catalogue of Microorganisms (GCM) 10K type strain sequencing project: providing services to taxonomists for standard genome sequencing and annotation.</title>
        <authorList>
            <consortium name="The Broad Institute Genomics Platform"/>
            <consortium name="The Broad Institute Genome Sequencing Center for Infectious Disease"/>
            <person name="Wu L."/>
            <person name="Ma J."/>
        </authorList>
    </citation>
    <scope>NUCLEOTIDE SEQUENCE [LARGE SCALE GENOMIC DNA]</scope>
    <source>
        <strain evidence="4">CCUG 56698</strain>
    </source>
</reference>
<evidence type="ECO:0008006" key="5">
    <source>
        <dbReference type="Google" id="ProtNLM"/>
    </source>
</evidence>
<gene>
    <name evidence="3" type="ORF">ACFQWG_00315</name>
</gene>
<dbReference type="RefSeq" id="WP_380971101.1">
    <property type="nucleotide sequence ID" value="NZ_JBHTEF010000001.1"/>
</dbReference>
<keyword evidence="2" id="KW-1133">Transmembrane helix</keyword>
<sequence length="173" mass="18251">MSGSTGLGDSLRDPVAYPNWMWVAGTVLAVVAVAWVGVCLWRWWRSEETDVPELLTISEAERRRYLGLLDEIQGRACGGELDGRGVHLAVAGLMRALGTARSGRDLEVATVEEVEALVPSWPELVDVLRECEKPSFAGSAPGAPAAADGTAGAPDGSGPIARTLELARRAVSA</sequence>
<evidence type="ECO:0000256" key="2">
    <source>
        <dbReference type="SAM" id="Phobius"/>
    </source>
</evidence>
<protein>
    <recommendedName>
        <fullName evidence="5">Alpha-amylase</fullName>
    </recommendedName>
</protein>
<comment type="caution">
    <text evidence="3">The sequence shown here is derived from an EMBL/GenBank/DDBJ whole genome shotgun (WGS) entry which is preliminary data.</text>
</comment>